<dbReference type="ESTHER" id="9actn-a0a4s8pi32">
    <property type="family name" value="FaeC"/>
</dbReference>
<gene>
    <name evidence="13" type="ORF">E9998_07760</name>
</gene>
<comment type="caution">
    <text evidence="13">The sequence shown here is derived from an EMBL/GenBank/DDBJ whole genome shotgun (WGS) entry which is preliminary data.</text>
</comment>
<keyword evidence="3" id="KW-0964">Secreted</keyword>
<evidence type="ECO:0000256" key="10">
    <source>
        <dbReference type="SAM" id="MobiDB-lite"/>
    </source>
</evidence>
<feature type="compositionally biased region" description="Low complexity" evidence="10">
    <location>
        <begin position="304"/>
        <end position="313"/>
    </location>
</feature>
<dbReference type="SUPFAM" id="SSF53474">
    <property type="entry name" value="alpha/beta-Hydrolases"/>
    <property type="match status" value="2"/>
</dbReference>
<sequence>MKPLRSSARIALVAAALAAVFAAGTLTASADPPTSPVQAAATAGCGQAPTLTSGTHTIQSGGKSRSFILDVPSGYDNDRPYRLVFGFHWWGGTAQNVATGDSVQSGTYAYYGLKRLAGDSTIFVAPQGLDNAWANSGGEDVAFVDDMIALIEGGLCVDTDQLFSLGFSYGGAMSYSLACSRPDVFRAIAPYGSPGWVSGCDGGNAPVAVFAAQGNTDNFSDGTAQRDRFVANNGCTPQTTPTASQGSLTHLTTEFSGCSPDHPVVWASFDGGHMQAPRDGASGDGANSWIPAATWEFFNRFESDTPGETTPPEETSPDETTPPDDTTTPPPAGSGCSAEIDVVNDWGSGWQGNVLVTAGDDAVNGWRLTWTWPGGQRISSSWNADVTASGSSVSAVDVGWNGAIQAGQTATAWGFVATGAAAAPAVTCTAD</sequence>
<evidence type="ECO:0000256" key="6">
    <source>
        <dbReference type="ARBA" id="ARBA00022801"/>
    </source>
</evidence>
<keyword evidence="4" id="KW-0858">Xylan degradation</keyword>
<dbReference type="SMART" id="SM00637">
    <property type="entry name" value="CBD_II"/>
    <property type="match status" value="1"/>
</dbReference>
<proteinExistence type="inferred from homology"/>
<dbReference type="SUPFAM" id="SSF49384">
    <property type="entry name" value="Carbohydrate-binding domain"/>
    <property type="match status" value="1"/>
</dbReference>
<evidence type="ECO:0000256" key="1">
    <source>
        <dbReference type="ARBA" id="ARBA00004613"/>
    </source>
</evidence>
<evidence type="ECO:0000256" key="11">
    <source>
        <dbReference type="SAM" id="SignalP"/>
    </source>
</evidence>
<evidence type="ECO:0000259" key="12">
    <source>
        <dbReference type="PROSITE" id="PS51173"/>
    </source>
</evidence>
<dbReference type="GO" id="GO:0030247">
    <property type="term" value="F:polysaccharide binding"/>
    <property type="evidence" value="ECO:0007669"/>
    <property type="project" value="UniProtKB-UniRule"/>
</dbReference>
<dbReference type="PANTHER" id="PTHR38050">
    <property type="match status" value="1"/>
</dbReference>
<comment type="similarity">
    <text evidence="2">Belongs to the faeC family.</text>
</comment>
<evidence type="ECO:0000256" key="3">
    <source>
        <dbReference type="ARBA" id="ARBA00022525"/>
    </source>
</evidence>
<feature type="chain" id="PRO_5020945372" evidence="11">
    <location>
        <begin position="31"/>
        <end position="431"/>
    </location>
</feature>
<evidence type="ECO:0000256" key="7">
    <source>
        <dbReference type="ARBA" id="ARBA00023277"/>
    </source>
</evidence>
<keyword evidence="8" id="KW-0624">Polysaccharide degradation</keyword>
<dbReference type="GO" id="GO:0030600">
    <property type="term" value="F:feruloyl esterase activity"/>
    <property type="evidence" value="ECO:0007669"/>
    <property type="project" value="InterPro"/>
</dbReference>
<accession>A0A4S8PI32</accession>
<dbReference type="PROSITE" id="PS51173">
    <property type="entry name" value="CBM2"/>
    <property type="match status" value="1"/>
</dbReference>
<dbReference type="EMBL" id="STGX01000004">
    <property type="protein sequence ID" value="THV30253.1"/>
    <property type="molecule type" value="Genomic_DNA"/>
</dbReference>
<dbReference type="Pfam" id="PF00553">
    <property type="entry name" value="CBM_2"/>
    <property type="match status" value="1"/>
</dbReference>
<dbReference type="GO" id="GO:0004553">
    <property type="term" value="F:hydrolase activity, hydrolyzing O-glycosyl compounds"/>
    <property type="evidence" value="ECO:0007669"/>
    <property type="project" value="InterPro"/>
</dbReference>
<dbReference type="InterPro" id="IPR043595">
    <property type="entry name" value="FaeB/C/D"/>
</dbReference>
<dbReference type="Gene3D" id="2.60.40.290">
    <property type="match status" value="1"/>
</dbReference>
<name>A0A4S8PI32_9ACTN</name>
<dbReference type="InterPro" id="IPR008965">
    <property type="entry name" value="CBM2/CBM3_carb-bd_dom_sf"/>
</dbReference>
<dbReference type="Gene3D" id="3.40.50.1820">
    <property type="entry name" value="alpha/beta hydrolase"/>
    <property type="match status" value="1"/>
</dbReference>
<dbReference type="PANTHER" id="PTHR38050:SF1">
    <property type="entry name" value="FERULOYL ESTERASE C"/>
    <property type="match status" value="1"/>
</dbReference>
<evidence type="ECO:0000256" key="9">
    <source>
        <dbReference type="ARBA" id="ARBA00025250"/>
    </source>
</evidence>
<evidence type="ECO:0000313" key="13">
    <source>
        <dbReference type="EMBL" id="THV30253.1"/>
    </source>
</evidence>
<dbReference type="InterPro" id="IPR029058">
    <property type="entry name" value="AB_hydrolase_fold"/>
</dbReference>
<dbReference type="RefSeq" id="WP_136529126.1">
    <property type="nucleotide sequence ID" value="NZ_STGX01000004.1"/>
</dbReference>
<dbReference type="AlphaFoldDB" id="A0A4S8PI32"/>
<feature type="domain" description="CBM2" evidence="12">
    <location>
        <begin position="329"/>
        <end position="431"/>
    </location>
</feature>
<evidence type="ECO:0000256" key="5">
    <source>
        <dbReference type="ARBA" id="ARBA00022729"/>
    </source>
</evidence>
<feature type="region of interest" description="Disordered" evidence="10">
    <location>
        <begin position="302"/>
        <end position="335"/>
    </location>
</feature>
<keyword evidence="14" id="KW-1185">Reference proteome</keyword>
<keyword evidence="7" id="KW-0119">Carbohydrate metabolism</keyword>
<reference evidence="13 14" key="1">
    <citation type="journal article" date="2018" name="Int. J. Syst. Evol. Microbiol.">
        <title>Glycomyces paridis sp. nov., isolated from the medicinal plant Paris polyphylla.</title>
        <authorList>
            <person name="Fang X.M."/>
            <person name="Bai J.L."/>
            <person name="Su J."/>
            <person name="Zhao L.L."/>
            <person name="Liu H.Y."/>
            <person name="Ma B.P."/>
            <person name="Zhang Y.Q."/>
            <person name="Yu L.Y."/>
        </authorList>
    </citation>
    <scope>NUCLEOTIDE SEQUENCE [LARGE SCALE GENOMIC DNA]</scope>
    <source>
        <strain evidence="13 14">CPCC 204357</strain>
    </source>
</reference>
<evidence type="ECO:0000313" key="14">
    <source>
        <dbReference type="Proteomes" id="UP000305792"/>
    </source>
</evidence>
<dbReference type="InterPro" id="IPR001919">
    <property type="entry name" value="CBD2"/>
</dbReference>
<evidence type="ECO:0000256" key="2">
    <source>
        <dbReference type="ARBA" id="ARBA00010278"/>
    </source>
</evidence>
<dbReference type="InterPro" id="IPR012291">
    <property type="entry name" value="CBM2_carb-bd_dom_sf"/>
</dbReference>
<feature type="signal peptide" evidence="11">
    <location>
        <begin position="1"/>
        <end position="30"/>
    </location>
</feature>
<keyword evidence="5 11" id="KW-0732">Signal</keyword>
<comment type="function">
    <text evidence="9">Involved in degradation of plant cell walls. Hydrolyzes the feruloyl-arabinose ester bond in arabinoxylans, and the feruloyl-galactose ester bond in pectin. Active against paranitrophenyl-acetate, methyl ferulate and wheat arabinoxylan.</text>
</comment>
<evidence type="ECO:0000256" key="8">
    <source>
        <dbReference type="ARBA" id="ARBA00023326"/>
    </source>
</evidence>
<dbReference type="GO" id="GO:0005576">
    <property type="term" value="C:extracellular region"/>
    <property type="evidence" value="ECO:0007669"/>
    <property type="project" value="UniProtKB-SubCell"/>
</dbReference>
<comment type="subcellular location">
    <subcellularLocation>
        <location evidence="1">Secreted</location>
    </subcellularLocation>
</comment>
<dbReference type="Proteomes" id="UP000305792">
    <property type="component" value="Unassembled WGS sequence"/>
</dbReference>
<evidence type="ECO:0000256" key="4">
    <source>
        <dbReference type="ARBA" id="ARBA00022651"/>
    </source>
</evidence>
<organism evidence="13 14">
    <name type="scientific">Glycomyces paridis</name>
    <dbReference type="NCBI Taxonomy" id="2126555"/>
    <lineage>
        <taxon>Bacteria</taxon>
        <taxon>Bacillati</taxon>
        <taxon>Actinomycetota</taxon>
        <taxon>Actinomycetes</taxon>
        <taxon>Glycomycetales</taxon>
        <taxon>Glycomycetaceae</taxon>
        <taxon>Glycomyces</taxon>
    </lineage>
</organism>
<dbReference type="OrthoDB" id="9767239at2"/>
<protein>
    <submittedName>
        <fullName evidence="13">Cellulose-binding protein</fullName>
    </submittedName>
</protein>
<dbReference type="GO" id="GO:0045493">
    <property type="term" value="P:xylan catabolic process"/>
    <property type="evidence" value="ECO:0007669"/>
    <property type="project" value="UniProtKB-KW"/>
</dbReference>
<keyword evidence="6" id="KW-0378">Hydrolase</keyword>